<keyword evidence="2" id="KW-0472">Membrane</keyword>
<evidence type="ECO:0000313" key="5">
    <source>
        <dbReference type="Proteomes" id="UP000266861"/>
    </source>
</evidence>
<evidence type="ECO:0008006" key="6">
    <source>
        <dbReference type="Google" id="ProtNLM"/>
    </source>
</evidence>
<dbReference type="AlphaFoldDB" id="A0A397GXG1"/>
<protein>
    <recommendedName>
        <fullName evidence="6">Mid2 domain-containing protein</fullName>
    </recommendedName>
</protein>
<feature type="transmembrane region" description="Helical" evidence="2">
    <location>
        <begin position="81"/>
        <end position="104"/>
    </location>
</feature>
<proteinExistence type="predicted"/>
<feature type="compositionally biased region" description="Low complexity" evidence="1">
    <location>
        <begin position="50"/>
        <end position="61"/>
    </location>
</feature>
<feature type="region of interest" description="Disordered" evidence="1">
    <location>
        <begin position="181"/>
        <end position="208"/>
    </location>
</feature>
<keyword evidence="2" id="KW-1133">Transmembrane helix</keyword>
<sequence>MKFTAKTFIFLAIFYLIVTVVVAQTPPSVPTDPPATAVLTDKLSPTEGAPSGSVLSGSPSTSPSPSPSPSSSSKHEVLKPLLIGLGTGIGVILLIGIPYAIFILRKRGNIDLKGQFSAVYEAVSKDTFTPLAHRTVIGGTNATGKDYGLRMPRERITDYECHGDNGCSDAGSPTLPTKITNIPTSPLPIGSPPSGSSPSVTYPTTTGKPSSRISVAVLIFIAISITIFIFHKKRDNVDFLEIAGSRDSREKSR</sequence>
<feature type="region of interest" description="Disordered" evidence="1">
    <location>
        <begin position="27"/>
        <end position="73"/>
    </location>
</feature>
<feature type="signal peptide" evidence="3">
    <location>
        <begin position="1"/>
        <end position="23"/>
    </location>
</feature>
<reference evidence="4 5" key="1">
    <citation type="submission" date="2018-08" db="EMBL/GenBank/DDBJ databases">
        <title>Genome and evolution of the arbuscular mycorrhizal fungus Diversispora epigaea (formerly Glomus versiforme) and its bacterial endosymbionts.</title>
        <authorList>
            <person name="Sun X."/>
            <person name="Fei Z."/>
            <person name="Harrison M."/>
        </authorList>
    </citation>
    <scope>NUCLEOTIDE SEQUENCE [LARGE SCALE GENOMIC DNA]</scope>
    <source>
        <strain evidence="4 5">IT104</strain>
    </source>
</reference>
<feature type="transmembrane region" description="Helical" evidence="2">
    <location>
        <begin position="213"/>
        <end position="231"/>
    </location>
</feature>
<evidence type="ECO:0000313" key="4">
    <source>
        <dbReference type="EMBL" id="RHZ54999.1"/>
    </source>
</evidence>
<accession>A0A397GXG1</accession>
<feature type="compositionally biased region" description="Low complexity" evidence="1">
    <location>
        <begin position="192"/>
        <end position="207"/>
    </location>
</feature>
<feature type="chain" id="PRO_5017302466" description="Mid2 domain-containing protein" evidence="3">
    <location>
        <begin position="24"/>
        <end position="253"/>
    </location>
</feature>
<keyword evidence="2" id="KW-0812">Transmembrane</keyword>
<dbReference type="Proteomes" id="UP000266861">
    <property type="component" value="Unassembled WGS sequence"/>
</dbReference>
<evidence type="ECO:0000256" key="3">
    <source>
        <dbReference type="SAM" id="SignalP"/>
    </source>
</evidence>
<gene>
    <name evidence="4" type="ORF">Glove_421g72</name>
</gene>
<organism evidence="4 5">
    <name type="scientific">Diversispora epigaea</name>
    <dbReference type="NCBI Taxonomy" id="1348612"/>
    <lineage>
        <taxon>Eukaryota</taxon>
        <taxon>Fungi</taxon>
        <taxon>Fungi incertae sedis</taxon>
        <taxon>Mucoromycota</taxon>
        <taxon>Glomeromycotina</taxon>
        <taxon>Glomeromycetes</taxon>
        <taxon>Diversisporales</taxon>
        <taxon>Diversisporaceae</taxon>
        <taxon>Diversispora</taxon>
    </lineage>
</organism>
<keyword evidence="5" id="KW-1185">Reference proteome</keyword>
<name>A0A397GXG1_9GLOM</name>
<dbReference type="EMBL" id="PQFF01000373">
    <property type="protein sequence ID" value="RHZ54999.1"/>
    <property type="molecule type" value="Genomic_DNA"/>
</dbReference>
<keyword evidence="3" id="KW-0732">Signal</keyword>
<evidence type="ECO:0000256" key="1">
    <source>
        <dbReference type="SAM" id="MobiDB-lite"/>
    </source>
</evidence>
<comment type="caution">
    <text evidence="4">The sequence shown here is derived from an EMBL/GenBank/DDBJ whole genome shotgun (WGS) entry which is preliminary data.</text>
</comment>
<evidence type="ECO:0000256" key="2">
    <source>
        <dbReference type="SAM" id="Phobius"/>
    </source>
</evidence>